<evidence type="ECO:0000313" key="4">
    <source>
        <dbReference type="Proteomes" id="UP000503462"/>
    </source>
</evidence>
<feature type="signal peptide" evidence="2">
    <location>
        <begin position="1"/>
        <end position="22"/>
    </location>
</feature>
<evidence type="ECO:0000256" key="1">
    <source>
        <dbReference type="SAM" id="MobiDB-lite"/>
    </source>
</evidence>
<gene>
    <name evidence="3" type="ORF">AMS68_003489</name>
</gene>
<proteinExistence type="predicted"/>
<feature type="chain" id="PRO_5026230762" evidence="2">
    <location>
        <begin position="23"/>
        <end position="393"/>
    </location>
</feature>
<keyword evidence="2" id="KW-0732">Signal</keyword>
<protein>
    <submittedName>
        <fullName evidence="3">Uncharacterized protein</fullName>
    </submittedName>
</protein>
<accession>A0A6H0XT75</accession>
<reference evidence="3 4" key="1">
    <citation type="journal article" date="2016" name="Sci. Rep.">
        <title>Peltaster fructicola genome reveals evolution from an invasive phytopathogen to an ectophytic parasite.</title>
        <authorList>
            <person name="Xu C."/>
            <person name="Chen H."/>
            <person name="Gleason M.L."/>
            <person name="Xu J.R."/>
            <person name="Liu H."/>
            <person name="Zhang R."/>
            <person name="Sun G."/>
        </authorList>
    </citation>
    <scope>NUCLEOTIDE SEQUENCE [LARGE SCALE GENOMIC DNA]</scope>
    <source>
        <strain evidence="3 4">LNHT1506</strain>
    </source>
</reference>
<evidence type="ECO:0000256" key="2">
    <source>
        <dbReference type="SAM" id="SignalP"/>
    </source>
</evidence>
<name>A0A6H0XT75_9PEZI</name>
<dbReference type="AlphaFoldDB" id="A0A6H0XT75"/>
<dbReference type="EMBL" id="CP051140">
    <property type="protein sequence ID" value="QIW97971.1"/>
    <property type="molecule type" value="Genomic_DNA"/>
</dbReference>
<keyword evidence="4" id="KW-1185">Reference proteome</keyword>
<organism evidence="3 4">
    <name type="scientific">Peltaster fructicola</name>
    <dbReference type="NCBI Taxonomy" id="286661"/>
    <lineage>
        <taxon>Eukaryota</taxon>
        <taxon>Fungi</taxon>
        <taxon>Dikarya</taxon>
        <taxon>Ascomycota</taxon>
        <taxon>Pezizomycotina</taxon>
        <taxon>Dothideomycetes</taxon>
        <taxon>Dothideomycetes incertae sedis</taxon>
        <taxon>Peltaster</taxon>
    </lineage>
</organism>
<feature type="region of interest" description="Disordered" evidence="1">
    <location>
        <begin position="270"/>
        <end position="291"/>
    </location>
</feature>
<evidence type="ECO:0000313" key="3">
    <source>
        <dbReference type="EMBL" id="QIW97971.1"/>
    </source>
</evidence>
<sequence length="393" mass="41160">MGIITKLSILALLGCASALTKALPRDTTVYDCVPAGPYNVTDPTIVSIDTFEACSAVEGKALPAGKTFLFWVAPTDGKTLVHQIKNTCNDIKSLNKTQCELETDSIFNVCRDSLGQFTSGNTHGNCLQYGLTVIAEGQSVTTAQLKQARATSTQYCTGGHGIPISEFLNIADHLCLSLNGHSVNAGQSILYNTVASYGDFELNIANGANQPVVIDGSVCQAAYHTIATDCSSGSNFTTGAINYGDTTYSAAILANGAIGGRAVGTASPFSVSPAKRADPNNCPSGTRSPYPGDVTHDANEAIAAFLLDLSTSTASPGVTISRDIPLPDFPSVGPAHFTFKNVCSIKQVVDINAGAKLMGDVVGPMYKRCEFIAVTGYAQGHPCQYYDMLIGDI</sequence>
<dbReference type="Proteomes" id="UP000503462">
    <property type="component" value="Chromosome 2"/>
</dbReference>